<organism evidence="5 6">
    <name type="scientific">Panicum virgatum</name>
    <name type="common">Blackwell switchgrass</name>
    <dbReference type="NCBI Taxonomy" id="38727"/>
    <lineage>
        <taxon>Eukaryota</taxon>
        <taxon>Viridiplantae</taxon>
        <taxon>Streptophyta</taxon>
        <taxon>Embryophyta</taxon>
        <taxon>Tracheophyta</taxon>
        <taxon>Spermatophyta</taxon>
        <taxon>Magnoliopsida</taxon>
        <taxon>Liliopsida</taxon>
        <taxon>Poales</taxon>
        <taxon>Poaceae</taxon>
        <taxon>PACMAD clade</taxon>
        <taxon>Panicoideae</taxon>
        <taxon>Panicodae</taxon>
        <taxon>Paniceae</taxon>
        <taxon>Panicinae</taxon>
        <taxon>Panicum</taxon>
        <taxon>Panicum sect. Hiantes</taxon>
    </lineage>
</organism>
<dbReference type="Gene3D" id="1.10.20.10">
    <property type="entry name" value="Histone, subunit A"/>
    <property type="match status" value="1"/>
</dbReference>
<dbReference type="GO" id="GO:0006355">
    <property type="term" value="P:regulation of DNA-templated transcription"/>
    <property type="evidence" value="ECO:0007669"/>
    <property type="project" value="TreeGrafter"/>
</dbReference>
<dbReference type="InterPro" id="IPR009072">
    <property type="entry name" value="Histone-fold"/>
</dbReference>
<proteinExistence type="predicted"/>
<keyword evidence="2" id="KW-0539">Nucleus</keyword>
<dbReference type="PANTHER" id="PTHR10252">
    <property type="entry name" value="HISTONE-LIKE TRANSCRIPTION FACTOR CCAAT-RELATED"/>
    <property type="match status" value="1"/>
</dbReference>
<feature type="compositionally biased region" description="Acidic residues" evidence="3">
    <location>
        <begin position="135"/>
        <end position="150"/>
    </location>
</feature>
<dbReference type="GO" id="GO:0000976">
    <property type="term" value="F:transcription cis-regulatory region binding"/>
    <property type="evidence" value="ECO:0007669"/>
    <property type="project" value="TreeGrafter"/>
</dbReference>
<feature type="domain" description="Transcription factor CBF/NF-Y/archaeal histone" evidence="4">
    <location>
        <begin position="157"/>
        <end position="219"/>
    </location>
</feature>
<feature type="region of interest" description="Disordered" evidence="3">
    <location>
        <begin position="95"/>
        <end position="154"/>
    </location>
</feature>
<dbReference type="InterPro" id="IPR050568">
    <property type="entry name" value="Transcr_DNA_Rep_Reg"/>
</dbReference>
<feature type="region of interest" description="Disordered" evidence="3">
    <location>
        <begin position="1"/>
        <end position="44"/>
    </location>
</feature>
<keyword evidence="6" id="KW-1185">Reference proteome</keyword>
<gene>
    <name evidence="5" type="ORF">PVAP13_5KG061187</name>
</gene>
<dbReference type="Proteomes" id="UP000823388">
    <property type="component" value="Chromosome 5K"/>
</dbReference>
<evidence type="ECO:0000256" key="2">
    <source>
        <dbReference type="ARBA" id="ARBA00023242"/>
    </source>
</evidence>
<evidence type="ECO:0000256" key="1">
    <source>
        <dbReference type="ARBA" id="ARBA00004123"/>
    </source>
</evidence>
<feature type="region of interest" description="Disordered" evidence="3">
    <location>
        <begin position="244"/>
        <end position="263"/>
    </location>
</feature>
<dbReference type="CDD" id="cd22929">
    <property type="entry name" value="HFD_POLE4-like"/>
    <property type="match status" value="1"/>
</dbReference>
<reference evidence="5" key="1">
    <citation type="submission" date="2020-05" db="EMBL/GenBank/DDBJ databases">
        <title>WGS assembly of Panicum virgatum.</title>
        <authorList>
            <person name="Lovell J.T."/>
            <person name="Jenkins J."/>
            <person name="Shu S."/>
            <person name="Juenger T.E."/>
            <person name="Schmutz J."/>
        </authorList>
    </citation>
    <scope>NUCLEOTIDE SEQUENCE</scope>
    <source>
        <strain evidence="5">AP13</strain>
    </source>
</reference>
<name>A0A8T0SCP5_PANVG</name>
<evidence type="ECO:0000259" key="4">
    <source>
        <dbReference type="Pfam" id="PF00808"/>
    </source>
</evidence>
<comment type="subcellular location">
    <subcellularLocation>
        <location evidence="1">Nucleus</location>
    </subcellularLocation>
</comment>
<dbReference type="FunFam" id="1.10.20.10:FF:000122">
    <property type="entry name" value="CCAAT-HAP5 transcription factor"/>
    <property type="match status" value="1"/>
</dbReference>
<dbReference type="Pfam" id="PF00808">
    <property type="entry name" value="CBFD_NFYB_HMF"/>
    <property type="match status" value="1"/>
</dbReference>
<dbReference type="InterPro" id="IPR003958">
    <property type="entry name" value="CBFA_NFYB_domain"/>
</dbReference>
<evidence type="ECO:0000313" key="5">
    <source>
        <dbReference type="EMBL" id="KAG2595224.1"/>
    </source>
</evidence>
<dbReference type="AlphaFoldDB" id="A0A8T0SCP5"/>
<evidence type="ECO:0000313" key="6">
    <source>
        <dbReference type="Proteomes" id="UP000823388"/>
    </source>
</evidence>
<evidence type="ECO:0000256" key="3">
    <source>
        <dbReference type="SAM" id="MobiDB-lite"/>
    </source>
</evidence>
<dbReference type="GO" id="GO:0005634">
    <property type="term" value="C:nucleus"/>
    <property type="evidence" value="ECO:0007669"/>
    <property type="project" value="UniProtKB-SubCell"/>
</dbReference>
<dbReference type="GO" id="GO:0046982">
    <property type="term" value="F:protein heterodimerization activity"/>
    <property type="evidence" value="ECO:0007669"/>
    <property type="project" value="InterPro"/>
</dbReference>
<dbReference type="SUPFAM" id="SSF47113">
    <property type="entry name" value="Histone-fold"/>
    <property type="match status" value="1"/>
</dbReference>
<protein>
    <recommendedName>
        <fullName evidence="4">Transcription factor CBF/NF-Y/archaeal histone domain-containing protein</fullName>
    </recommendedName>
</protein>
<dbReference type="EMBL" id="CM029045">
    <property type="protein sequence ID" value="KAG2595224.1"/>
    <property type="molecule type" value="Genomic_DNA"/>
</dbReference>
<sequence length="276" mass="29358">MGFHPLTAPPASIGIGIARESPQNSPPFLANPITPPNPTADHTTTNIHLQTQTLAMATAAATAADEPTVAMEEPLGKEDERIDEPAETMDQIAEEREEAGDPAEAMEQIEEEPAEPADPMEQVEEEHVEAAEPADPMEQEEAVAEAEAEEGASLRPTLPVGRVKRIMRVDRDIKKVTSEATLLIAAATELFLGSLASGAYTAAARRGRRTVRAAHVRAAARAHRPTADFLLDCLHAEVEAPRAHPAAGSAGGGGGREAKPLPRGTRRIDAFFQKVT</sequence>
<comment type="caution">
    <text evidence="5">The sequence shown here is derived from an EMBL/GenBank/DDBJ whole genome shotgun (WGS) entry which is preliminary data.</text>
</comment>
<dbReference type="PANTHER" id="PTHR10252:SF54">
    <property type="entry name" value="CHROMATIN ACCESSIBILITY COMPLEX PROTEIN 1"/>
    <property type="match status" value="1"/>
</dbReference>
<accession>A0A8T0SCP5</accession>